<name>A0AAD6GD13_9EURO</name>
<dbReference type="InterPro" id="IPR013525">
    <property type="entry name" value="ABC2_TM"/>
</dbReference>
<evidence type="ECO:0000256" key="3">
    <source>
        <dbReference type="ARBA" id="ARBA00022989"/>
    </source>
</evidence>
<accession>A0AAD6GD13</accession>
<evidence type="ECO:0000259" key="6">
    <source>
        <dbReference type="Pfam" id="PF01061"/>
    </source>
</evidence>
<dbReference type="AlphaFoldDB" id="A0AAD6GD13"/>
<evidence type="ECO:0000256" key="1">
    <source>
        <dbReference type="ARBA" id="ARBA00004141"/>
    </source>
</evidence>
<dbReference type="Pfam" id="PF01061">
    <property type="entry name" value="ABC2_membrane"/>
    <property type="match status" value="1"/>
</dbReference>
<sequence>MSDSLTAVNIANLLFTLCLIFRGILVQPDALPDFWIFMYRVSPVTYLMGGMVKAGVANARINCAPIDLLNISLPSANGSASFCANYLADYIRTAGGRVLNPNTSIAGEDCVFCAVTDTNITLQV</sequence>
<comment type="subcellular location">
    <subcellularLocation>
        <location evidence="1">Membrane</location>
        <topology evidence="1">Multi-pass membrane protein</topology>
    </subcellularLocation>
</comment>
<keyword evidence="2 5" id="KW-0812">Transmembrane</keyword>
<evidence type="ECO:0000256" key="4">
    <source>
        <dbReference type="ARBA" id="ARBA00023136"/>
    </source>
</evidence>
<feature type="transmembrane region" description="Helical" evidence="5">
    <location>
        <begin position="6"/>
        <end position="25"/>
    </location>
</feature>
<evidence type="ECO:0000313" key="8">
    <source>
        <dbReference type="Proteomes" id="UP001220324"/>
    </source>
</evidence>
<organism evidence="7 8">
    <name type="scientific">Penicillium frequentans</name>
    <dbReference type="NCBI Taxonomy" id="3151616"/>
    <lineage>
        <taxon>Eukaryota</taxon>
        <taxon>Fungi</taxon>
        <taxon>Dikarya</taxon>
        <taxon>Ascomycota</taxon>
        <taxon>Pezizomycotina</taxon>
        <taxon>Eurotiomycetes</taxon>
        <taxon>Eurotiomycetidae</taxon>
        <taxon>Eurotiales</taxon>
        <taxon>Aspergillaceae</taxon>
        <taxon>Penicillium</taxon>
    </lineage>
</organism>
<feature type="domain" description="ABC-2 type transporter transmembrane" evidence="6">
    <location>
        <begin position="6"/>
        <end position="53"/>
    </location>
</feature>
<keyword evidence="8" id="KW-1185">Reference proteome</keyword>
<dbReference type="Proteomes" id="UP001220324">
    <property type="component" value="Unassembled WGS sequence"/>
</dbReference>
<evidence type="ECO:0000256" key="2">
    <source>
        <dbReference type="ARBA" id="ARBA00022692"/>
    </source>
</evidence>
<reference evidence="7 8" key="1">
    <citation type="journal article" date="2023" name="IMA Fungus">
        <title>Comparative genomic study of the Penicillium genus elucidates a diverse pangenome and 15 lateral gene transfer events.</title>
        <authorList>
            <person name="Petersen C."/>
            <person name="Sorensen T."/>
            <person name="Nielsen M.R."/>
            <person name="Sondergaard T.E."/>
            <person name="Sorensen J.L."/>
            <person name="Fitzpatrick D.A."/>
            <person name="Frisvad J.C."/>
            <person name="Nielsen K.L."/>
        </authorList>
    </citation>
    <scope>NUCLEOTIDE SEQUENCE [LARGE SCALE GENOMIC DNA]</scope>
    <source>
        <strain evidence="7 8">IBT 35679</strain>
    </source>
</reference>
<dbReference type="GO" id="GO:0016020">
    <property type="term" value="C:membrane"/>
    <property type="evidence" value="ECO:0007669"/>
    <property type="project" value="UniProtKB-SubCell"/>
</dbReference>
<evidence type="ECO:0000256" key="5">
    <source>
        <dbReference type="SAM" id="Phobius"/>
    </source>
</evidence>
<keyword evidence="4 5" id="KW-0472">Membrane</keyword>
<dbReference type="EMBL" id="JAQIZZ010000007">
    <property type="protein sequence ID" value="KAJ5533732.1"/>
    <property type="molecule type" value="Genomic_DNA"/>
</dbReference>
<keyword evidence="3 5" id="KW-1133">Transmembrane helix</keyword>
<dbReference type="GO" id="GO:0140359">
    <property type="term" value="F:ABC-type transporter activity"/>
    <property type="evidence" value="ECO:0007669"/>
    <property type="project" value="InterPro"/>
</dbReference>
<gene>
    <name evidence="7" type="ORF">N7494_010284</name>
</gene>
<comment type="caution">
    <text evidence="7">The sequence shown here is derived from an EMBL/GenBank/DDBJ whole genome shotgun (WGS) entry which is preliminary data.</text>
</comment>
<proteinExistence type="predicted"/>
<evidence type="ECO:0000313" key="7">
    <source>
        <dbReference type="EMBL" id="KAJ5533732.1"/>
    </source>
</evidence>
<protein>
    <recommendedName>
        <fullName evidence="6">ABC-2 type transporter transmembrane domain-containing protein</fullName>
    </recommendedName>
</protein>